<accession>A0A6G1BY34</accession>
<dbReference type="Proteomes" id="UP000479710">
    <property type="component" value="Unassembled WGS sequence"/>
</dbReference>
<gene>
    <name evidence="1" type="ORF">E2562_018643</name>
</gene>
<organism evidence="1 2">
    <name type="scientific">Oryza meyeriana var. granulata</name>
    <dbReference type="NCBI Taxonomy" id="110450"/>
    <lineage>
        <taxon>Eukaryota</taxon>
        <taxon>Viridiplantae</taxon>
        <taxon>Streptophyta</taxon>
        <taxon>Embryophyta</taxon>
        <taxon>Tracheophyta</taxon>
        <taxon>Spermatophyta</taxon>
        <taxon>Magnoliopsida</taxon>
        <taxon>Liliopsida</taxon>
        <taxon>Poales</taxon>
        <taxon>Poaceae</taxon>
        <taxon>BOP clade</taxon>
        <taxon>Oryzoideae</taxon>
        <taxon>Oryzeae</taxon>
        <taxon>Oryzinae</taxon>
        <taxon>Oryza</taxon>
        <taxon>Oryza meyeriana</taxon>
    </lineage>
</organism>
<proteinExistence type="predicted"/>
<keyword evidence="2" id="KW-1185">Reference proteome</keyword>
<dbReference type="AlphaFoldDB" id="A0A6G1BY34"/>
<evidence type="ECO:0000313" key="2">
    <source>
        <dbReference type="Proteomes" id="UP000479710"/>
    </source>
</evidence>
<name>A0A6G1BY34_9ORYZ</name>
<comment type="caution">
    <text evidence="1">The sequence shown here is derived from an EMBL/GenBank/DDBJ whole genome shotgun (WGS) entry which is preliminary data.</text>
</comment>
<sequence length="70" mass="8131">MRVSRRLYITFSLTSMYPMLAPATHAITTKINSFPWWVSVSHWACPPWPGLISPWISSRALLTCMTRRSY</sequence>
<reference evidence="1 2" key="1">
    <citation type="submission" date="2019-11" db="EMBL/GenBank/DDBJ databases">
        <title>Whole genome sequence of Oryza granulata.</title>
        <authorList>
            <person name="Li W."/>
        </authorList>
    </citation>
    <scope>NUCLEOTIDE SEQUENCE [LARGE SCALE GENOMIC DNA]</scope>
    <source>
        <strain evidence="2">cv. Menghai</strain>
        <tissue evidence="1">Leaf</tissue>
    </source>
</reference>
<evidence type="ECO:0000313" key="1">
    <source>
        <dbReference type="EMBL" id="KAF0892860.1"/>
    </source>
</evidence>
<protein>
    <submittedName>
        <fullName evidence="1">Uncharacterized protein</fullName>
    </submittedName>
</protein>
<dbReference type="EMBL" id="SPHZ02000011">
    <property type="protein sequence ID" value="KAF0892860.1"/>
    <property type="molecule type" value="Genomic_DNA"/>
</dbReference>